<evidence type="ECO:0000256" key="10">
    <source>
        <dbReference type="ARBA" id="ARBA00023125"/>
    </source>
</evidence>
<comment type="cofactor">
    <cofactor evidence="2">
        <name>Zn(2+)</name>
        <dbReference type="ChEBI" id="CHEBI:29105"/>
    </cofactor>
</comment>
<dbReference type="InterPro" id="IPR003265">
    <property type="entry name" value="HhH-GPD_domain"/>
</dbReference>
<dbReference type="SUPFAM" id="SSF57884">
    <property type="entry name" value="Ada DNA repair protein, N-terminal domain (N-Ada 10)"/>
    <property type="match status" value="1"/>
</dbReference>
<dbReference type="GO" id="GO:0043916">
    <property type="term" value="F:DNA-7-methylguanine glycosylase activity"/>
    <property type="evidence" value="ECO:0007669"/>
    <property type="project" value="TreeGrafter"/>
</dbReference>
<dbReference type="PANTHER" id="PTHR43003">
    <property type="entry name" value="DNA-3-METHYLADENINE GLYCOSYLASE"/>
    <property type="match status" value="1"/>
</dbReference>
<evidence type="ECO:0000256" key="4">
    <source>
        <dbReference type="ARBA" id="ARBA00022603"/>
    </source>
</evidence>
<keyword evidence="5" id="KW-0808">Transferase</keyword>
<dbReference type="GO" id="GO:0003700">
    <property type="term" value="F:DNA-binding transcription factor activity"/>
    <property type="evidence" value="ECO:0007669"/>
    <property type="project" value="InterPro"/>
</dbReference>
<dbReference type="GO" id="GO:0005737">
    <property type="term" value="C:cytoplasm"/>
    <property type="evidence" value="ECO:0007669"/>
    <property type="project" value="TreeGrafter"/>
</dbReference>
<dbReference type="SUPFAM" id="SSF46689">
    <property type="entry name" value="Homeodomain-like"/>
    <property type="match status" value="2"/>
</dbReference>
<keyword evidence="16" id="KW-1185">Reference proteome</keyword>
<evidence type="ECO:0000256" key="1">
    <source>
        <dbReference type="ARBA" id="ARBA00000086"/>
    </source>
</evidence>
<evidence type="ECO:0000256" key="7">
    <source>
        <dbReference type="ARBA" id="ARBA00022763"/>
    </source>
</evidence>
<protein>
    <recommendedName>
        <fullName evidence="3">DNA-3-methyladenine glycosylase II</fullName>
        <ecNumber evidence="3">3.2.2.21</ecNumber>
    </recommendedName>
</protein>
<dbReference type="InterPro" id="IPR018060">
    <property type="entry name" value="HTH_AraC"/>
</dbReference>
<dbReference type="InterPro" id="IPR018062">
    <property type="entry name" value="HTH_AraC-typ_CS"/>
</dbReference>
<sequence>MKPALSNEQCHQARLAKDSRFDGAFFTAVKSTGIFCRPICPARAPKEENVEYFATAAGALHAGYRPCLRCRPDSAPGSSAWLGTQTSVKRAMQLIESGALNEQSIPGLAERLGMGERHLRNLFQQHVGLSPKAFATCHQLLFAKQLLHNSNLAIAEIAYASGFGSVRRFNDAFKQQIKLTPSQLRGNQQNQASTEQQLNLTLKTPFNWQQLLDFYRLRAVDGIEQVTEHSYRRSVRVADSHGWFEASYQPKQKDNVLQVRFELSDLVQLRPLISQVRRLFDLDADTQRIESDLKQTPLAPYLTEGIRIPGVWSAWEAGVRAILGQQVSVKAAITQLNRLVASLNQHRDADWYFPTPEELINADLSVLKMPAARRETLARFAHFIAEHGDQSPKDWLTLKGIGPWTVNYARLRGLSEPDCFLATDLIVKKVLSSLPAITADAVSPWGSYATFHCWHSYSSGLN</sequence>
<keyword evidence="9" id="KW-0805">Transcription regulation</keyword>
<keyword evidence="6" id="KW-0479">Metal-binding</keyword>
<name>A0A5C8ZBL6_9GAMM</name>
<keyword evidence="4" id="KW-0489">Methyltransferase</keyword>
<evidence type="ECO:0000256" key="9">
    <source>
        <dbReference type="ARBA" id="ARBA00023015"/>
    </source>
</evidence>
<dbReference type="GO" id="GO:0032259">
    <property type="term" value="P:methylation"/>
    <property type="evidence" value="ECO:0007669"/>
    <property type="project" value="UniProtKB-KW"/>
</dbReference>
<comment type="caution">
    <text evidence="15">The sequence shown here is derived from an EMBL/GenBank/DDBJ whole genome shotgun (WGS) entry which is preliminary data.</text>
</comment>
<dbReference type="PROSITE" id="PS01124">
    <property type="entry name" value="HTH_ARAC_FAMILY_2"/>
    <property type="match status" value="1"/>
</dbReference>
<dbReference type="GO" id="GO:0032993">
    <property type="term" value="C:protein-DNA complex"/>
    <property type="evidence" value="ECO:0007669"/>
    <property type="project" value="TreeGrafter"/>
</dbReference>
<evidence type="ECO:0000256" key="11">
    <source>
        <dbReference type="ARBA" id="ARBA00023159"/>
    </source>
</evidence>
<keyword evidence="13" id="KW-0234">DNA repair</keyword>
<evidence type="ECO:0000256" key="12">
    <source>
        <dbReference type="ARBA" id="ARBA00023163"/>
    </source>
</evidence>
<dbReference type="FunFam" id="3.40.10.10:FF:000001">
    <property type="entry name" value="DNA-3-methyladenine glycosylase 2"/>
    <property type="match status" value="1"/>
</dbReference>
<evidence type="ECO:0000256" key="8">
    <source>
        <dbReference type="ARBA" id="ARBA00022833"/>
    </source>
</evidence>
<dbReference type="Gene3D" id="1.10.340.30">
    <property type="entry name" value="Hypothetical protein, domain 2"/>
    <property type="match status" value="1"/>
</dbReference>
<keyword evidence="11" id="KW-0010">Activator</keyword>
<comment type="catalytic activity">
    <reaction evidence="1">
        <text>Hydrolysis of alkylated DNA, releasing 3-methyladenine, 3-methylguanine, 7-methylguanine and 7-methyladenine.</text>
        <dbReference type="EC" id="3.2.2.21"/>
    </reaction>
</comment>
<keyword evidence="8" id="KW-0862">Zinc</keyword>
<dbReference type="PANTHER" id="PTHR43003:SF13">
    <property type="entry name" value="DNA-3-METHYLADENINE GLYCOSYLASE 2"/>
    <property type="match status" value="1"/>
</dbReference>
<evidence type="ECO:0000313" key="16">
    <source>
        <dbReference type="Proteomes" id="UP000321764"/>
    </source>
</evidence>
<proteinExistence type="predicted"/>
<dbReference type="GO" id="GO:0006307">
    <property type="term" value="P:DNA alkylation repair"/>
    <property type="evidence" value="ECO:0007669"/>
    <property type="project" value="TreeGrafter"/>
</dbReference>
<evidence type="ECO:0000256" key="13">
    <source>
        <dbReference type="ARBA" id="ARBA00023204"/>
    </source>
</evidence>
<reference evidence="15 16" key="1">
    <citation type="submission" date="2019-07" db="EMBL/GenBank/DDBJ databases">
        <title>Reinekea sp. strain SSH23 genome sequencing and assembly.</title>
        <authorList>
            <person name="Kim I."/>
        </authorList>
    </citation>
    <scope>NUCLEOTIDE SEQUENCE [LARGE SCALE GENOMIC DNA]</scope>
    <source>
        <strain evidence="15 16">SSH23</strain>
    </source>
</reference>
<organism evidence="15 16">
    <name type="scientific">Reinekea thalattae</name>
    <dbReference type="NCBI Taxonomy" id="2593301"/>
    <lineage>
        <taxon>Bacteria</taxon>
        <taxon>Pseudomonadati</taxon>
        <taxon>Pseudomonadota</taxon>
        <taxon>Gammaproteobacteria</taxon>
        <taxon>Oceanospirillales</taxon>
        <taxon>Saccharospirillaceae</taxon>
        <taxon>Reinekea</taxon>
    </lineage>
</organism>
<evidence type="ECO:0000256" key="3">
    <source>
        <dbReference type="ARBA" id="ARBA00012000"/>
    </source>
</evidence>
<dbReference type="InterPro" id="IPR004026">
    <property type="entry name" value="Ada_DNA_repair_Zn-bd"/>
</dbReference>
<dbReference type="OrthoDB" id="9811249at2"/>
<keyword evidence="10" id="KW-0238">DNA-binding</keyword>
<dbReference type="Pfam" id="PF06029">
    <property type="entry name" value="AlkA_N"/>
    <property type="match status" value="1"/>
</dbReference>
<dbReference type="Pfam" id="PF02805">
    <property type="entry name" value="Ada_Zn_binding"/>
    <property type="match status" value="1"/>
</dbReference>
<dbReference type="SUPFAM" id="SSF55945">
    <property type="entry name" value="TATA-box binding protein-like"/>
    <property type="match status" value="1"/>
</dbReference>
<feature type="domain" description="HTH araC/xylS-type" evidence="14">
    <location>
        <begin position="89"/>
        <end position="187"/>
    </location>
</feature>
<keyword evidence="7" id="KW-0227">DNA damage</keyword>
<dbReference type="Gene3D" id="3.30.310.20">
    <property type="entry name" value="DNA-3-methyladenine glycosylase AlkA, N-terminal domain"/>
    <property type="match status" value="1"/>
</dbReference>
<evidence type="ECO:0000259" key="14">
    <source>
        <dbReference type="PROSITE" id="PS01124"/>
    </source>
</evidence>
<accession>A0A5C8ZBL6</accession>
<dbReference type="GO" id="GO:0008168">
    <property type="term" value="F:methyltransferase activity"/>
    <property type="evidence" value="ECO:0007669"/>
    <property type="project" value="UniProtKB-KW"/>
</dbReference>
<dbReference type="SUPFAM" id="SSF48150">
    <property type="entry name" value="DNA-glycosylase"/>
    <property type="match status" value="1"/>
</dbReference>
<dbReference type="InterPro" id="IPR037046">
    <property type="entry name" value="AlkA_N_sf"/>
</dbReference>
<dbReference type="GO" id="GO:0008725">
    <property type="term" value="F:DNA-3-methyladenine glycosylase activity"/>
    <property type="evidence" value="ECO:0007669"/>
    <property type="project" value="TreeGrafter"/>
</dbReference>
<dbReference type="SMART" id="SM01009">
    <property type="entry name" value="AlkA_N"/>
    <property type="match status" value="1"/>
</dbReference>
<dbReference type="CDD" id="cd00056">
    <property type="entry name" value="ENDO3c"/>
    <property type="match status" value="1"/>
</dbReference>
<dbReference type="InterPro" id="IPR011257">
    <property type="entry name" value="DNA_glycosylase"/>
</dbReference>
<dbReference type="GO" id="GO:0006285">
    <property type="term" value="P:base-excision repair, AP site formation"/>
    <property type="evidence" value="ECO:0007669"/>
    <property type="project" value="TreeGrafter"/>
</dbReference>
<dbReference type="Proteomes" id="UP000321764">
    <property type="component" value="Unassembled WGS sequence"/>
</dbReference>
<dbReference type="RefSeq" id="WP_147713959.1">
    <property type="nucleotide sequence ID" value="NZ_VKAD01000001.1"/>
</dbReference>
<dbReference type="InterPro" id="IPR035451">
    <property type="entry name" value="Ada-like_dom_sf"/>
</dbReference>
<dbReference type="AlphaFoldDB" id="A0A5C8ZBL6"/>
<evidence type="ECO:0000256" key="2">
    <source>
        <dbReference type="ARBA" id="ARBA00001947"/>
    </source>
</evidence>
<keyword evidence="12" id="KW-0804">Transcription</keyword>
<dbReference type="Gene3D" id="3.40.10.10">
    <property type="entry name" value="DNA Methylphosphotriester Repair Domain"/>
    <property type="match status" value="1"/>
</dbReference>
<dbReference type="InterPro" id="IPR009057">
    <property type="entry name" value="Homeodomain-like_sf"/>
</dbReference>
<dbReference type="GO" id="GO:0032131">
    <property type="term" value="F:alkylated DNA binding"/>
    <property type="evidence" value="ECO:0007669"/>
    <property type="project" value="TreeGrafter"/>
</dbReference>
<dbReference type="SMART" id="SM00342">
    <property type="entry name" value="HTH_ARAC"/>
    <property type="match status" value="1"/>
</dbReference>
<dbReference type="GO" id="GO:0043565">
    <property type="term" value="F:sequence-specific DNA binding"/>
    <property type="evidence" value="ECO:0007669"/>
    <property type="project" value="InterPro"/>
</dbReference>
<dbReference type="GO" id="GO:0008270">
    <property type="term" value="F:zinc ion binding"/>
    <property type="evidence" value="ECO:0007669"/>
    <property type="project" value="InterPro"/>
</dbReference>
<gene>
    <name evidence="15" type="ORF">FME95_08500</name>
</gene>
<dbReference type="InterPro" id="IPR051912">
    <property type="entry name" value="Alkylbase_DNA_Glycosylase/TA"/>
</dbReference>
<evidence type="ECO:0000256" key="5">
    <source>
        <dbReference type="ARBA" id="ARBA00022679"/>
    </source>
</evidence>
<dbReference type="Pfam" id="PF12833">
    <property type="entry name" value="HTH_18"/>
    <property type="match status" value="1"/>
</dbReference>
<evidence type="ECO:0000313" key="15">
    <source>
        <dbReference type="EMBL" id="TXR54561.1"/>
    </source>
</evidence>
<dbReference type="InterPro" id="IPR010316">
    <property type="entry name" value="AlkA_N"/>
</dbReference>
<dbReference type="Gene3D" id="1.10.10.60">
    <property type="entry name" value="Homeodomain-like"/>
    <property type="match status" value="2"/>
</dbReference>
<dbReference type="SMART" id="SM00478">
    <property type="entry name" value="ENDO3c"/>
    <property type="match status" value="1"/>
</dbReference>
<dbReference type="PROSITE" id="PS00041">
    <property type="entry name" value="HTH_ARAC_FAMILY_1"/>
    <property type="match status" value="1"/>
</dbReference>
<evidence type="ECO:0000256" key="6">
    <source>
        <dbReference type="ARBA" id="ARBA00022723"/>
    </source>
</evidence>
<dbReference type="EMBL" id="VKAD01000001">
    <property type="protein sequence ID" value="TXR54561.1"/>
    <property type="molecule type" value="Genomic_DNA"/>
</dbReference>
<dbReference type="EC" id="3.2.2.21" evidence="3"/>